<name>A0A523B7K1_9CREN</name>
<evidence type="ECO:0000256" key="4">
    <source>
        <dbReference type="ARBA" id="ARBA00022692"/>
    </source>
</evidence>
<keyword evidence="6 7" id="KW-0472">Membrane</keyword>
<comment type="similarity">
    <text evidence="2 7">Belongs to the UPF0056 (MarC) family.</text>
</comment>
<proteinExistence type="inferred from homology"/>
<feature type="transmembrane region" description="Helical" evidence="7">
    <location>
        <begin position="116"/>
        <end position="138"/>
    </location>
</feature>
<evidence type="ECO:0000256" key="7">
    <source>
        <dbReference type="RuleBase" id="RU362048"/>
    </source>
</evidence>
<comment type="caution">
    <text evidence="8">The sequence shown here is derived from an EMBL/GenBank/DDBJ whole genome shotgun (WGS) entry which is preliminary data.</text>
</comment>
<dbReference type="GO" id="GO:0005886">
    <property type="term" value="C:plasma membrane"/>
    <property type="evidence" value="ECO:0007669"/>
    <property type="project" value="UniProtKB-SubCell"/>
</dbReference>
<feature type="transmembrane region" description="Helical" evidence="7">
    <location>
        <begin position="84"/>
        <end position="104"/>
    </location>
</feature>
<feature type="transmembrane region" description="Helical" evidence="7">
    <location>
        <begin position="58"/>
        <end position="78"/>
    </location>
</feature>
<dbReference type="InterPro" id="IPR002771">
    <property type="entry name" value="Multi_antbiot-R_MarC"/>
</dbReference>
<protein>
    <recommendedName>
        <fullName evidence="7">UPF0056 membrane protein</fullName>
    </recommendedName>
</protein>
<organism evidence="8 9">
    <name type="scientific">Thermoproteota archaeon</name>
    <dbReference type="NCBI Taxonomy" id="2056631"/>
    <lineage>
        <taxon>Archaea</taxon>
        <taxon>Thermoproteota</taxon>
    </lineage>
</organism>
<dbReference type="EMBL" id="QNVH01000097">
    <property type="protein sequence ID" value="TDA36868.1"/>
    <property type="molecule type" value="Genomic_DNA"/>
</dbReference>
<evidence type="ECO:0000313" key="9">
    <source>
        <dbReference type="Proteomes" id="UP000315399"/>
    </source>
</evidence>
<evidence type="ECO:0000256" key="6">
    <source>
        <dbReference type="ARBA" id="ARBA00023136"/>
    </source>
</evidence>
<dbReference type="PANTHER" id="PTHR33508:SF1">
    <property type="entry name" value="UPF0056 MEMBRANE PROTEIN YHCE"/>
    <property type="match status" value="1"/>
</dbReference>
<sequence length="210" mass="22640">MKMIGLIGDPSAILTQIVFITGQIFAILNPISVIPTFLSLTDDLDVVERHRIVRNSSFAVLIIALALALGGSYLLSFFHVSISSLQVGGGVLLMAIAIEMLGGLPRTKSLESHTEVAIVPIATPLLVGPGTMTTIIVLSGTVPLLLLIISIFIVAFITYLLLRYSDILVRVLGRNGIRAMGRFMTIIIAAFAAQLIYSGVTEWLKSWHVL</sequence>
<keyword evidence="4 7" id="KW-0812">Transmembrane</keyword>
<keyword evidence="5 7" id="KW-1133">Transmembrane helix</keyword>
<feature type="transmembrane region" description="Helical" evidence="7">
    <location>
        <begin position="183"/>
        <end position="200"/>
    </location>
</feature>
<gene>
    <name evidence="8" type="ORF">DSO08_06360</name>
</gene>
<dbReference type="NCBIfam" id="TIGR00427">
    <property type="entry name" value="NAAT family transporter"/>
    <property type="match status" value="1"/>
</dbReference>
<feature type="transmembrane region" description="Helical" evidence="7">
    <location>
        <begin position="12"/>
        <end position="38"/>
    </location>
</feature>
<dbReference type="Pfam" id="PF01914">
    <property type="entry name" value="MarC"/>
    <property type="match status" value="1"/>
</dbReference>
<reference evidence="8 9" key="1">
    <citation type="journal article" date="2019" name="Nat. Microbiol.">
        <title>Expanding anaerobic alkane metabolism in the domain of Archaea.</title>
        <authorList>
            <person name="Wang Y."/>
            <person name="Wegener G."/>
            <person name="Hou J."/>
            <person name="Wang F."/>
            <person name="Xiao X."/>
        </authorList>
    </citation>
    <scope>NUCLEOTIDE SEQUENCE [LARGE SCALE GENOMIC DNA]</scope>
    <source>
        <strain evidence="8">WYZ-LMO10</strain>
    </source>
</reference>
<evidence type="ECO:0000256" key="5">
    <source>
        <dbReference type="ARBA" id="ARBA00022989"/>
    </source>
</evidence>
<dbReference type="PANTHER" id="PTHR33508">
    <property type="entry name" value="UPF0056 MEMBRANE PROTEIN YHCE"/>
    <property type="match status" value="1"/>
</dbReference>
<evidence type="ECO:0000256" key="3">
    <source>
        <dbReference type="ARBA" id="ARBA00022475"/>
    </source>
</evidence>
<accession>A0A523B7K1</accession>
<dbReference type="Proteomes" id="UP000315399">
    <property type="component" value="Unassembled WGS sequence"/>
</dbReference>
<dbReference type="AlphaFoldDB" id="A0A523B7K1"/>
<evidence type="ECO:0000256" key="2">
    <source>
        <dbReference type="ARBA" id="ARBA00009784"/>
    </source>
</evidence>
<feature type="transmembrane region" description="Helical" evidence="7">
    <location>
        <begin position="144"/>
        <end position="162"/>
    </location>
</feature>
<evidence type="ECO:0000256" key="1">
    <source>
        <dbReference type="ARBA" id="ARBA00004651"/>
    </source>
</evidence>
<comment type="subcellular location">
    <subcellularLocation>
        <location evidence="1 7">Cell membrane</location>
        <topology evidence="1 7">Multi-pass membrane protein</topology>
    </subcellularLocation>
</comment>
<evidence type="ECO:0000313" key="8">
    <source>
        <dbReference type="EMBL" id="TDA36868.1"/>
    </source>
</evidence>
<keyword evidence="3" id="KW-1003">Cell membrane</keyword>